<dbReference type="SUPFAM" id="SSF54060">
    <property type="entry name" value="His-Me finger endonucleases"/>
    <property type="match status" value="1"/>
</dbReference>
<gene>
    <name evidence="7" type="ORF">SAMN05444408_111116</name>
</gene>
<dbReference type="Pfam" id="PF04231">
    <property type="entry name" value="Endonuclease_1"/>
    <property type="match status" value="1"/>
</dbReference>
<dbReference type="Pfam" id="PF18962">
    <property type="entry name" value="Por_Secre_tail"/>
    <property type="match status" value="1"/>
</dbReference>
<evidence type="ECO:0000256" key="5">
    <source>
        <dbReference type="SAM" id="SignalP"/>
    </source>
</evidence>
<dbReference type="EMBL" id="FQVO01000011">
    <property type="protein sequence ID" value="SHF23738.1"/>
    <property type="molecule type" value="Genomic_DNA"/>
</dbReference>
<dbReference type="GO" id="GO:0004518">
    <property type="term" value="F:nuclease activity"/>
    <property type="evidence" value="ECO:0007669"/>
    <property type="project" value="UniProtKB-KW"/>
</dbReference>
<dbReference type="AlphaFoldDB" id="A0A1M5A0E3"/>
<dbReference type="PANTHER" id="PTHR33607:SF2">
    <property type="entry name" value="ENDONUCLEASE-1"/>
    <property type="match status" value="1"/>
</dbReference>
<keyword evidence="8" id="KW-1185">Reference proteome</keyword>
<dbReference type="Proteomes" id="UP000184236">
    <property type="component" value="Unassembled WGS sequence"/>
</dbReference>
<dbReference type="InterPro" id="IPR044925">
    <property type="entry name" value="His-Me_finger_sf"/>
</dbReference>
<protein>
    <submittedName>
        <fullName evidence="7">Por secretion system C-terminal sorting domain-containing protein</fullName>
    </submittedName>
</protein>
<dbReference type="InterPro" id="IPR026444">
    <property type="entry name" value="Secre_tail"/>
</dbReference>
<keyword evidence="3 5" id="KW-0732">Signal</keyword>
<keyword evidence="2" id="KW-0540">Nuclease</keyword>
<keyword evidence="4" id="KW-0378">Hydrolase</keyword>
<evidence type="ECO:0000256" key="1">
    <source>
        <dbReference type="ARBA" id="ARBA00006429"/>
    </source>
</evidence>
<evidence type="ECO:0000256" key="4">
    <source>
        <dbReference type="ARBA" id="ARBA00022801"/>
    </source>
</evidence>
<sequence>MKLKSIFYIGVFLCSLGLMTAQAPANYYNGTTGLTGSALKTKLSQIIDVALDKGYSGLWTAYQTTDRDYYYENNGKVLDMYSERPTAADPYEYTIVTNQCGNYQTEGDCYNREHLVPQSLFNSANPMHNDVHFIPPTDGKVNGMRSDWPLGKVSNPTWTSLNGSKLGQSATSGYSGTVFEPIDEFKGDIARMIFYFVTRYENKLANFSSGNMLGNSAFPGLQTWELNVLLLWNDMDPVSQREIDRNNAAYNWQNNRNPYIDNPQWVHDVWGYSTLSANDIVKDTAVLYSLYPNPAKDIISLSGSDIAKIEKLEIYNSLGQLIKKVNMPFKNTNTVDVRELKPGVYYFVTERFSTKFIKE</sequence>
<proteinExistence type="inferred from homology"/>
<feature type="signal peptide" evidence="5">
    <location>
        <begin position="1"/>
        <end position="23"/>
    </location>
</feature>
<feature type="chain" id="PRO_5013359133" evidence="5">
    <location>
        <begin position="24"/>
        <end position="359"/>
    </location>
</feature>
<evidence type="ECO:0000256" key="2">
    <source>
        <dbReference type="ARBA" id="ARBA00022722"/>
    </source>
</evidence>
<dbReference type="STRING" id="1302685.SAMN05444408_111116"/>
<feature type="domain" description="Secretion system C-terminal sorting" evidence="6">
    <location>
        <begin position="290"/>
        <end position="349"/>
    </location>
</feature>
<dbReference type="PANTHER" id="PTHR33607">
    <property type="entry name" value="ENDONUCLEASE-1"/>
    <property type="match status" value="1"/>
</dbReference>
<evidence type="ECO:0000259" key="6">
    <source>
        <dbReference type="Pfam" id="PF18962"/>
    </source>
</evidence>
<name>A0A1M5A0E3_9FLAO</name>
<evidence type="ECO:0000313" key="7">
    <source>
        <dbReference type="EMBL" id="SHF23738.1"/>
    </source>
</evidence>
<dbReference type="InterPro" id="IPR007346">
    <property type="entry name" value="Endonuclease-I"/>
</dbReference>
<comment type="similarity">
    <text evidence="1">Belongs to the EndA/NucM nuclease family.</text>
</comment>
<organism evidence="7 8">
    <name type="scientific">Chryseobacterium takakiae</name>
    <dbReference type="NCBI Taxonomy" id="1302685"/>
    <lineage>
        <taxon>Bacteria</taxon>
        <taxon>Pseudomonadati</taxon>
        <taxon>Bacteroidota</taxon>
        <taxon>Flavobacteriia</taxon>
        <taxon>Flavobacteriales</taxon>
        <taxon>Weeksellaceae</taxon>
        <taxon>Chryseobacterium group</taxon>
        <taxon>Chryseobacterium</taxon>
    </lineage>
</organism>
<dbReference type="GO" id="GO:0016787">
    <property type="term" value="F:hydrolase activity"/>
    <property type="evidence" value="ECO:0007669"/>
    <property type="project" value="UniProtKB-KW"/>
</dbReference>
<accession>A0A1M5A0E3</accession>
<evidence type="ECO:0000313" key="8">
    <source>
        <dbReference type="Proteomes" id="UP000184236"/>
    </source>
</evidence>
<evidence type="ECO:0000256" key="3">
    <source>
        <dbReference type="ARBA" id="ARBA00022729"/>
    </source>
</evidence>
<reference evidence="8" key="1">
    <citation type="submission" date="2016-11" db="EMBL/GenBank/DDBJ databases">
        <authorList>
            <person name="Varghese N."/>
            <person name="Submissions S."/>
        </authorList>
    </citation>
    <scope>NUCLEOTIDE SEQUENCE [LARGE SCALE GENOMIC DNA]</scope>
    <source>
        <strain evidence="8">DSM 26898</strain>
    </source>
</reference>
<dbReference type="NCBIfam" id="TIGR04183">
    <property type="entry name" value="Por_Secre_tail"/>
    <property type="match status" value="1"/>
</dbReference>